<evidence type="ECO:0000313" key="3">
    <source>
        <dbReference type="Proteomes" id="UP000028878"/>
    </source>
</evidence>
<dbReference type="PROSITE" id="PS50994">
    <property type="entry name" value="INTEGRASE"/>
    <property type="match status" value="1"/>
</dbReference>
<gene>
    <name evidence="2" type="ORF">BN948_00563</name>
</gene>
<dbReference type="GO" id="GO:0003676">
    <property type="term" value="F:nucleic acid binding"/>
    <property type="evidence" value="ECO:0007669"/>
    <property type="project" value="InterPro"/>
</dbReference>
<evidence type="ECO:0000313" key="2">
    <source>
        <dbReference type="EMBL" id="CDN86163.1"/>
    </source>
</evidence>
<dbReference type="Pfam" id="PF13683">
    <property type="entry name" value="rve_3"/>
    <property type="match status" value="1"/>
</dbReference>
<dbReference type="InterPro" id="IPR025948">
    <property type="entry name" value="HTH-like_dom"/>
</dbReference>
<dbReference type="InterPro" id="IPR012337">
    <property type="entry name" value="RNaseH-like_sf"/>
</dbReference>
<dbReference type="InterPro" id="IPR036397">
    <property type="entry name" value="RNaseH_sf"/>
</dbReference>
<dbReference type="Pfam" id="PF13276">
    <property type="entry name" value="HTH_21"/>
    <property type="match status" value="1"/>
</dbReference>
<proteinExistence type="predicted"/>
<dbReference type="SUPFAM" id="SSF53098">
    <property type="entry name" value="Ribonuclease H-like"/>
    <property type="match status" value="1"/>
</dbReference>
<dbReference type="PANTHER" id="PTHR47515">
    <property type="entry name" value="LOW CALCIUM RESPONSE LOCUS PROTEIN T"/>
    <property type="match status" value="1"/>
</dbReference>
<dbReference type="Gene3D" id="3.30.420.10">
    <property type="entry name" value="Ribonuclease H-like superfamily/Ribonuclease H"/>
    <property type="match status" value="1"/>
</dbReference>
<organism evidence="2 3">
    <name type="scientific">Hydrogenophaga intermedia</name>
    <dbReference type="NCBI Taxonomy" id="65786"/>
    <lineage>
        <taxon>Bacteria</taxon>
        <taxon>Pseudomonadati</taxon>
        <taxon>Pseudomonadota</taxon>
        <taxon>Betaproteobacteria</taxon>
        <taxon>Burkholderiales</taxon>
        <taxon>Comamonadaceae</taxon>
        <taxon>Hydrogenophaga</taxon>
    </lineage>
</organism>
<dbReference type="AlphaFoldDB" id="A0A1L1PDP8"/>
<dbReference type="InterPro" id="IPR001584">
    <property type="entry name" value="Integrase_cat-core"/>
</dbReference>
<sequence>MVSEHHLSERRACRLVGLSRDSYRHPPQPDQATLDLHEKIVEIAHVRRRFGYRRIHDLLRPQFPGVNHKRVYRLYRQANLAVRRRKKSKRPVNERMPLQLARTVNEVWSMDFVSDSLSGGRRLKYLTVADDFSHESVDIVVDFGISGEYVTRVLDRAALFRGYPQVVRTDNGPEFTSRAFMAWAQAHGIRHILIQPGRPMQNGYIESFNGKFRDEHLNECWFQTLHQARVAAAAWRTDYNEVRPHSSLGRMPPARFAELHRQRAGDAAQLPSTPNTID</sequence>
<name>A0A1L1PDP8_HYDIT</name>
<keyword evidence="3" id="KW-1185">Reference proteome</keyword>
<reference evidence="3" key="1">
    <citation type="submission" date="2014-11" db="EMBL/GenBank/DDBJ databases">
        <title>Draft genome sequence of Hydrogenophaga intermedia S1.</title>
        <authorList>
            <person name="Gan H.M."/>
            <person name="Chew T.H."/>
            <person name="Stolz A."/>
        </authorList>
    </citation>
    <scope>NUCLEOTIDE SEQUENCE [LARGE SCALE GENOMIC DNA]</scope>
    <source>
        <strain evidence="3">S1</strain>
    </source>
</reference>
<dbReference type="PANTHER" id="PTHR47515:SF1">
    <property type="entry name" value="BLR2054 PROTEIN"/>
    <property type="match status" value="1"/>
</dbReference>
<dbReference type="EMBL" id="CCAE010000002">
    <property type="protein sequence ID" value="CDN86163.1"/>
    <property type="molecule type" value="Genomic_DNA"/>
</dbReference>
<dbReference type="Proteomes" id="UP000028878">
    <property type="component" value="Unassembled WGS sequence"/>
</dbReference>
<dbReference type="NCBIfam" id="NF033516">
    <property type="entry name" value="transpos_IS3"/>
    <property type="match status" value="1"/>
</dbReference>
<accession>A0A1L1PDP8</accession>
<dbReference type="InterPro" id="IPR048020">
    <property type="entry name" value="Transpos_IS3"/>
</dbReference>
<evidence type="ECO:0000259" key="1">
    <source>
        <dbReference type="PROSITE" id="PS50994"/>
    </source>
</evidence>
<protein>
    <submittedName>
        <fullName evidence="2">Integrase catalytic region</fullName>
    </submittedName>
</protein>
<feature type="domain" description="Integrase catalytic" evidence="1">
    <location>
        <begin position="93"/>
        <end position="260"/>
    </location>
</feature>
<dbReference type="GO" id="GO:0015074">
    <property type="term" value="P:DNA integration"/>
    <property type="evidence" value="ECO:0007669"/>
    <property type="project" value="InterPro"/>
</dbReference>